<evidence type="ECO:0000313" key="5">
    <source>
        <dbReference type="EMBL" id="ALO17101.1"/>
    </source>
</evidence>
<dbReference type="PANTHER" id="PTHR43390:SF1">
    <property type="entry name" value="CHLOROPLAST PROCESSING PEPTIDASE"/>
    <property type="match status" value="1"/>
</dbReference>
<dbReference type="InterPro" id="IPR036286">
    <property type="entry name" value="LexA/Signal_pep-like_sf"/>
</dbReference>
<dbReference type="Pfam" id="PF10502">
    <property type="entry name" value="Peptidase_S26"/>
    <property type="match status" value="2"/>
</dbReference>
<dbReference type="KEGG" id="blq:L21SP5_03490"/>
<dbReference type="CDD" id="cd06530">
    <property type="entry name" value="S26_SPase_I"/>
    <property type="match status" value="1"/>
</dbReference>
<evidence type="ECO:0000259" key="4">
    <source>
        <dbReference type="Pfam" id="PF10502"/>
    </source>
</evidence>
<comment type="catalytic activity">
    <reaction evidence="3">
        <text>Cleavage of hydrophobic, N-terminal signal or leader sequences from secreted and periplasmic proteins.</text>
        <dbReference type="EC" id="3.4.21.89"/>
    </reaction>
</comment>
<gene>
    <name evidence="5" type="ORF">L21SP5_03490</name>
</gene>
<comment type="subcellular location">
    <subcellularLocation>
        <location evidence="3">Membrane</location>
        <topology evidence="3">Single-pass type II membrane protein</topology>
    </subcellularLocation>
</comment>
<dbReference type="STRING" id="1307839.L21SP5_03490"/>
<evidence type="ECO:0000256" key="1">
    <source>
        <dbReference type="ARBA" id="ARBA00009370"/>
    </source>
</evidence>
<dbReference type="OrthoDB" id="9802919at2"/>
<dbReference type="Proteomes" id="UP000064893">
    <property type="component" value="Chromosome"/>
</dbReference>
<proteinExistence type="inferred from homology"/>
<dbReference type="InterPro" id="IPR000223">
    <property type="entry name" value="Pept_S26A_signal_pept_1"/>
</dbReference>
<dbReference type="EMBL" id="CP013118">
    <property type="protein sequence ID" value="ALO17101.1"/>
    <property type="molecule type" value="Genomic_DNA"/>
</dbReference>
<accession>A0A0S2I4K0</accession>
<feature type="domain" description="Peptidase S26" evidence="4">
    <location>
        <begin position="4"/>
        <end position="127"/>
    </location>
</feature>
<dbReference type="GO" id="GO:0004252">
    <property type="term" value="F:serine-type endopeptidase activity"/>
    <property type="evidence" value="ECO:0007669"/>
    <property type="project" value="InterPro"/>
</dbReference>
<dbReference type="NCBIfam" id="TIGR02227">
    <property type="entry name" value="sigpep_I_bact"/>
    <property type="match status" value="1"/>
</dbReference>
<sequence>MKRVFIIALVVLLALGFLFQFIFTWHRSDDKTMEATIEKGELVWINKAAVGAWFLGMKMPALSSIEPNDIVYYAYPEDFDSPMYEKQRMISRVAGCPGDRIFIRGKILHVNGEDMGFPEKSKLGYRAMFNEDVDVQELLNHYDLDQAESVIDSLGIYEVPLTEDMSDSLQKDPNVNYVRLIKQVRGGANRVFPKSPYRSWSEDDFGPLEIPKAGDIIELNYRNYDIYRNIIVQFEGHDVIKHKGEIHIDGKKSNSYTIKKNYYFLLDDNRDRYFDSREFGFVPEEYILGKVIGAE</sequence>
<dbReference type="GO" id="GO:0016020">
    <property type="term" value="C:membrane"/>
    <property type="evidence" value="ECO:0007669"/>
    <property type="project" value="UniProtKB-SubCell"/>
</dbReference>
<protein>
    <recommendedName>
        <fullName evidence="2 3">Signal peptidase I</fullName>
        <ecNumber evidence="3">3.4.21.89</ecNumber>
    </recommendedName>
</protein>
<evidence type="ECO:0000256" key="3">
    <source>
        <dbReference type="RuleBase" id="RU362042"/>
    </source>
</evidence>
<keyword evidence="3" id="KW-0378">Hydrolase</keyword>
<dbReference type="AlphaFoldDB" id="A0A0S2I4K0"/>
<dbReference type="RefSeq" id="WP_057954423.1">
    <property type="nucleotide sequence ID" value="NZ_CP013118.1"/>
</dbReference>
<keyword evidence="3" id="KW-0645">Protease</keyword>
<dbReference type="EC" id="3.4.21.89" evidence="3"/>
<dbReference type="InterPro" id="IPR019533">
    <property type="entry name" value="Peptidase_S26"/>
</dbReference>
<organism evidence="5 6">
    <name type="scientific">Salinivirga cyanobacteriivorans</name>
    <dbReference type="NCBI Taxonomy" id="1307839"/>
    <lineage>
        <taxon>Bacteria</taxon>
        <taxon>Pseudomonadati</taxon>
        <taxon>Bacteroidota</taxon>
        <taxon>Bacteroidia</taxon>
        <taxon>Bacteroidales</taxon>
        <taxon>Salinivirgaceae</taxon>
        <taxon>Salinivirga</taxon>
    </lineage>
</organism>
<evidence type="ECO:0000313" key="6">
    <source>
        <dbReference type="Proteomes" id="UP000064893"/>
    </source>
</evidence>
<dbReference type="Gene3D" id="2.10.109.10">
    <property type="entry name" value="Umud Fragment, subunit A"/>
    <property type="match status" value="2"/>
</dbReference>
<comment type="similarity">
    <text evidence="1 3">Belongs to the peptidase S26 family.</text>
</comment>
<dbReference type="GO" id="GO:0009003">
    <property type="term" value="F:signal peptidase activity"/>
    <property type="evidence" value="ECO:0007669"/>
    <property type="project" value="UniProtKB-EC"/>
</dbReference>
<dbReference type="GO" id="GO:0006465">
    <property type="term" value="P:signal peptide processing"/>
    <property type="evidence" value="ECO:0007669"/>
    <property type="project" value="InterPro"/>
</dbReference>
<dbReference type="SUPFAM" id="SSF51306">
    <property type="entry name" value="LexA/Signal peptidase"/>
    <property type="match status" value="1"/>
</dbReference>
<feature type="domain" description="Peptidase S26" evidence="4">
    <location>
        <begin position="253"/>
        <end position="291"/>
    </location>
</feature>
<keyword evidence="6" id="KW-1185">Reference proteome</keyword>
<name>A0A0S2I4K0_9BACT</name>
<dbReference type="PRINTS" id="PR00727">
    <property type="entry name" value="LEADERPTASE"/>
</dbReference>
<dbReference type="PANTHER" id="PTHR43390">
    <property type="entry name" value="SIGNAL PEPTIDASE I"/>
    <property type="match status" value="1"/>
</dbReference>
<reference evidence="5 6" key="1">
    <citation type="submission" date="2015-11" db="EMBL/GenBank/DDBJ databases">
        <title>Description and complete genome sequence of a novel strain predominating in hypersaline microbial mats and representing a new family of the Bacteriodetes phylum.</title>
        <authorList>
            <person name="Spring S."/>
            <person name="Bunk B."/>
            <person name="Sproer C."/>
            <person name="Klenk H.-P."/>
        </authorList>
    </citation>
    <scope>NUCLEOTIDE SEQUENCE [LARGE SCALE GENOMIC DNA]</scope>
    <source>
        <strain evidence="5 6">L21-Spi-D4</strain>
    </source>
</reference>
<evidence type="ECO:0000256" key="2">
    <source>
        <dbReference type="ARBA" id="ARBA00019232"/>
    </source>
</evidence>